<feature type="binding site" evidence="5">
    <location>
        <begin position="11"/>
        <end position="16"/>
    </location>
    <ligand>
        <name>ATP</name>
        <dbReference type="ChEBI" id="CHEBI:30616"/>
    </ligand>
</feature>
<feature type="binding site" evidence="5">
    <location>
        <position position="32"/>
    </location>
    <ligand>
        <name>AMP</name>
        <dbReference type="ChEBI" id="CHEBI:456215"/>
    </ligand>
</feature>
<dbReference type="Proteomes" id="UP001589575">
    <property type="component" value="Unassembled WGS sequence"/>
</dbReference>
<keyword evidence="4 5" id="KW-0418">Kinase</keyword>
<feature type="binding site" evidence="5">
    <location>
        <position position="128"/>
    </location>
    <ligand>
        <name>ATP</name>
        <dbReference type="ChEBI" id="CHEBI:30616"/>
    </ligand>
</feature>
<proteinExistence type="inferred from homology"/>
<evidence type="ECO:0000256" key="6">
    <source>
        <dbReference type="RuleBase" id="RU003330"/>
    </source>
</evidence>
<comment type="domain">
    <text evidence="5">Consists of three domains, a large central CORE domain and two small peripheral domains, NMPbind and LID, which undergo movements during catalysis. The LID domain closes over the site of phosphoryl transfer upon ATP binding. Assembling and dissambling the active center during each catalytic cycle provides an effective means to prevent ATP hydrolysis.</text>
</comment>
<dbReference type="NCBIfam" id="TIGR01351">
    <property type="entry name" value="adk"/>
    <property type="match status" value="1"/>
</dbReference>
<dbReference type="Gene3D" id="3.40.50.300">
    <property type="entry name" value="P-loop containing nucleotide triphosphate hydrolases"/>
    <property type="match status" value="1"/>
</dbReference>
<sequence>MTRMLMMGPPGSGKGTQASRIADKLGIVAISTGDIFRYNVKEMTELGKEAKKYMDNGDFVPDEVTNRMVADRIRQSDAEHGFLLDGYPRTAGQVEALDGFLTEDGQALTVVIELTVPDEELVARLLNRAETDGRADDTAEVIQHRLDLYHEQTQAVIESYVSRGIVARVDGTGQIDDITERLLQAVYSVRERTGNLPVVQPIGQGDAENPE</sequence>
<dbReference type="HAMAP" id="MF_00235">
    <property type="entry name" value="Adenylate_kinase_Adk"/>
    <property type="match status" value="1"/>
</dbReference>
<dbReference type="InterPro" id="IPR033690">
    <property type="entry name" value="Adenylat_kinase_CS"/>
</dbReference>
<evidence type="ECO:0000256" key="5">
    <source>
        <dbReference type="HAMAP-Rule" id="MF_00235"/>
    </source>
</evidence>
<comment type="caution">
    <text evidence="5">Lacks conserved residue(s) required for the propagation of feature annotation.</text>
</comment>
<feature type="binding site" evidence="5">
    <location>
        <position position="173"/>
    </location>
    <ligand>
        <name>ATP</name>
        <dbReference type="ChEBI" id="CHEBI:30616"/>
    </ligand>
</feature>
<reference evidence="8 9" key="1">
    <citation type="submission" date="2024-09" db="EMBL/GenBank/DDBJ databases">
        <authorList>
            <person name="Sun Q."/>
            <person name="Mori K."/>
        </authorList>
    </citation>
    <scope>NUCLEOTIDE SEQUENCE [LARGE SCALE GENOMIC DNA]</scope>
    <source>
        <strain evidence="8 9">CCM 7609</strain>
    </source>
</reference>
<keyword evidence="5" id="KW-0963">Cytoplasm</keyword>
<keyword evidence="2 5" id="KW-0545">Nucleotide biosynthesis</keyword>
<dbReference type="InterPro" id="IPR027417">
    <property type="entry name" value="P-loop_NTPase"/>
</dbReference>
<keyword evidence="9" id="KW-1185">Reference proteome</keyword>
<comment type="subcellular location">
    <subcellularLocation>
        <location evidence="5 7">Cytoplasm</location>
    </subcellularLocation>
</comment>
<comment type="caution">
    <text evidence="8">The sequence shown here is derived from an EMBL/GenBank/DDBJ whole genome shotgun (WGS) entry which is preliminary data.</text>
</comment>
<dbReference type="Pfam" id="PF00406">
    <property type="entry name" value="ADK"/>
    <property type="match status" value="1"/>
</dbReference>
<accession>A0ABV5FYB5</accession>
<gene>
    <name evidence="5" type="primary">adk</name>
    <name evidence="8" type="ORF">ACFFX0_10850</name>
</gene>
<keyword evidence="5 7" id="KW-0067">ATP-binding</keyword>
<evidence type="ECO:0000313" key="8">
    <source>
        <dbReference type="EMBL" id="MFB9071672.1"/>
    </source>
</evidence>
<feature type="binding site" evidence="5">
    <location>
        <position position="37"/>
    </location>
    <ligand>
        <name>AMP</name>
        <dbReference type="ChEBI" id="CHEBI:456215"/>
    </ligand>
</feature>
<organism evidence="8 9">
    <name type="scientific">Citricoccus parietis</name>
    <dbReference type="NCBI Taxonomy" id="592307"/>
    <lineage>
        <taxon>Bacteria</taxon>
        <taxon>Bacillati</taxon>
        <taxon>Actinomycetota</taxon>
        <taxon>Actinomycetes</taxon>
        <taxon>Micrococcales</taxon>
        <taxon>Micrococcaceae</taxon>
        <taxon>Citricoccus</taxon>
    </lineage>
</organism>
<dbReference type="PROSITE" id="PS00113">
    <property type="entry name" value="ADENYLATE_KINASE"/>
    <property type="match status" value="1"/>
</dbReference>
<dbReference type="PRINTS" id="PR00094">
    <property type="entry name" value="ADENYLTKNASE"/>
</dbReference>
<keyword evidence="3 5" id="KW-0547">Nucleotide-binding</keyword>
<dbReference type="NCBIfam" id="NF011105">
    <property type="entry name" value="PRK14532.1"/>
    <property type="match status" value="1"/>
</dbReference>
<comment type="pathway">
    <text evidence="5">Purine metabolism; AMP biosynthesis via salvage pathway; AMP from ADP: step 1/1.</text>
</comment>
<feature type="region of interest" description="NMP" evidence="5">
    <location>
        <begin position="31"/>
        <end position="60"/>
    </location>
</feature>
<evidence type="ECO:0000256" key="3">
    <source>
        <dbReference type="ARBA" id="ARBA00022741"/>
    </source>
</evidence>
<dbReference type="PANTHER" id="PTHR23359">
    <property type="entry name" value="NUCLEOTIDE KINASE"/>
    <property type="match status" value="1"/>
</dbReference>
<dbReference type="NCBIfam" id="NF011101">
    <property type="entry name" value="PRK14528.1"/>
    <property type="match status" value="1"/>
</dbReference>
<dbReference type="GO" id="GO:0004017">
    <property type="term" value="F:AMP kinase activity"/>
    <property type="evidence" value="ECO:0007669"/>
    <property type="project" value="UniProtKB-EC"/>
</dbReference>
<dbReference type="RefSeq" id="WP_159552312.1">
    <property type="nucleotide sequence ID" value="NZ_JBHLWH010000009.1"/>
</dbReference>
<feature type="binding site" evidence="5">
    <location>
        <begin position="58"/>
        <end position="60"/>
    </location>
    <ligand>
        <name>AMP</name>
        <dbReference type="ChEBI" id="CHEBI:456215"/>
    </ligand>
</feature>
<dbReference type="NCBIfam" id="NF011100">
    <property type="entry name" value="PRK14527.1"/>
    <property type="match status" value="1"/>
</dbReference>
<comment type="catalytic activity">
    <reaction evidence="5 7">
        <text>AMP + ATP = 2 ADP</text>
        <dbReference type="Rhea" id="RHEA:12973"/>
        <dbReference type="ChEBI" id="CHEBI:30616"/>
        <dbReference type="ChEBI" id="CHEBI:456215"/>
        <dbReference type="ChEBI" id="CHEBI:456216"/>
        <dbReference type="EC" id="2.7.4.3"/>
    </reaction>
</comment>
<comment type="function">
    <text evidence="5">Catalyzes the reversible transfer of the terminal phosphate group between ATP and AMP. Plays an important role in cellular energy homeostasis and in adenine nucleotide metabolism.</text>
</comment>
<evidence type="ECO:0000313" key="9">
    <source>
        <dbReference type="Proteomes" id="UP001589575"/>
    </source>
</evidence>
<feature type="binding site" evidence="5">
    <location>
        <position position="93"/>
    </location>
    <ligand>
        <name>AMP</name>
        <dbReference type="ChEBI" id="CHEBI:456215"/>
    </ligand>
</feature>
<comment type="subunit">
    <text evidence="5 7">Monomer.</text>
</comment>
<dbReference type="InterPro" id="IPR000850">
    <property type="entry name" value="Adenylat/UMP-CMP_kin"/>
</dbReference>
<dbReference type="InterPro" id="IPR006259">
    <property type="entry name" value="Adenyl_kin_sub"/>
</dbReference>
<dbReference type="SUPFAM" id="SSF52540">
    <property type="entry name" value="P-loop containing nucleoside triphosphate hydrolases"/>
    <property type="match status" value="1"/>
</dbReference>
<keyword evidence="1 5" id="KW-0808">Transferase</keyword>
<dbReference type="EMBL" id="JBHMFI010000001">
    <property type="protein sequence ID" value="MFB9071672.1"/>
    <property type="molecule type" value="Genomic_DNA"/>
</dbReference>
<dbReference type="NCBIfam" id="NF011104">
    <property type="entry name" value="PRK14531.1"/>
    <property type="match status" value="1"/>
</dbReference>
<evidence type="ECO:0000256" key="1">
    <source>
        <dbReference type="ARBA" id="ARBA00022679"/>
    </source>
</evidence>
<feature type="binding site" evidence="5">
    <location>
        <begin position="86"/>
        <end position="89"/>
    </location>
    <ligand>
        <name>AMP</name>
        <dbReference type="ChEBI" id="CHEBI:456215"/>
    </ligand>
</feature>
<dbReference type="CDD" id="cd01428">
    <property type="entry name" value="ADK"/>
    <property type="match status" value="1"/>
</dbReference>
<comment type="similarity">
    <text evidence="5 6">Belongs to the adenylate kinase family.</text>
</comment>
<feature type="binding site" evidence="5">
    <location>
        <position position="145"/>
    </location>
    <ligand>
        <name>AMP</name>
        <dbReference type="ChEBI" id="CHEBI:456215"/>
    </ligand>
</feature>
<evidence type="ECO:0000256" key="7">
    <source>
        <dbReference type="RuleBase" id="RU003331"/>
    </source>
</evidence>
<dbReference type="NCBIfam" id="NF001381">
    <property type="entry name" value="PRK00279.1-3"/>
    <property type="match status" value="1"/>
</dbReference>
<feature type="binding site" evidence="5">
    <location>
        <position position="134"/>
    </location>
    <ligand>
        <name>AMP</name>
        <dbReference type="ChEBI" id="CHEBI:456215"/>
    </ligand>
</feature>
<name>A0ABV5FYB5_9MICC</name>
<evidence type="ECO:0000256" key="4">
    <source>
        <dbReference type="ARBA" id="ARBA00022777"/>
    </source>
</evidence>
<protein>
    <recommendedName>
        <fullName evidence="5 7">Adenylate kinase</fullName>
        <shortName evidence="5">AK</shortName>
        <ecNumber evidence="5 7">2.7.4.3</ecNumber>
    </recommendedName>
    <alternativeName>
        <fullName evidence="5">ATP-AMP transphosphorylase</fullName>
    </alternativeName>
    <alternativeName>
        <fullName evidence="5">ATP:AMP phosphotransferase</fullName>
    </alternativeName>
    <alternativeName>
        <fullName evidence="5">Adenylate monophosphate kinase</fullName>
    </alternativeName>
</protein>
<evidence type="ECO:0000256" key="2">
    <source>
        <dbReference type="ARBA" id="ARBA00022727"/>
    </source>
</evidence>
<dbReference type="EC" id="2.7.4.3" evidence="5 7"/>